<dbReference type="EMBL" id="CAAHCV010000047">
    <property type="protein sequence ID" value="VGM16052.1"/>
    <property type="molecule type" value="Genomic_DNA"/>
</dbReference>
<gene>
    <name evidence="2" type="ORF">SAMEA4873652_05475</name>
</gene>
<proteinExistence type="predicted"/>
<evidence type="ECO:0000256" key="1">
    <source>
        <dbReference type="SAM" id="MobiDB-lite"/>
    </source>
</evidence>
<evidence type="ECO:0008006" key="3">
    <source>
        <dbReference type="Google" id="ProtNLM"/>
    </source>
</evidence>
<dbReference type="AlphaFoldDB" id="A0A486DG97"/>
<accession>A0A486DG97</accession>
<sequence>MKHYVLSMKQKQQKNNPTVSDKGENSMSDTKKQPRTCLHIPDEIFQALFKEARNQRVTVTEYILNVLHKEATNLNKGK</sequence>
<feature type="compositionally biased region" description="Polar residues" evidence="1">
    <location>
        <begin position="9"/>
        <end position="19"/>
    </location>
</feature>
<reference evidence="2" key="1">
    <citation type="submission" date="2019-03" db="EMBL/GenBank/DDBJ databases">
        <authorList>
            <consortium name="Pathogen Informatics"/>
        </authorList>
    </citation>
    <scope>NUCLEOTIDE SEQUENCE</scope>
    <source>
        <strain evidence="2">5012STDY7626450</strain>
    </source>
</reference>
<name>A0A486DG97_KLEPN</name>
<evidence type="ECO:0000313" key="2">
    <source>
        <dbReference type="EMBL" id="VGM16052.1"/>
    </source>
</evidence>
<protein>
    <recommendedName>
        <fullName evidence="3">CopG-like ribbon-helix-helix domain-containing protein</fullName>
    </recommendedName>
</protein>
<feature type="compositionally biased region" description="Basic and acidic residues" evidence="1">
    <location>
        <begin position="21"/>
        <end position="32"/>
    </location>
</feature>
<feature type="region of interest" description="Disordered" evidence="1">
    <location>
        <begin position="1"/>
        <end position="35"/>
    </location>
</feature>
<organism evidence="2">
    <name type="scientific">Klebsiella pneumoniae</name>
    <dbReference type="NCBI Taxonomy" id="573"/>
    <lineage>
        <taxon>Bacteria</taxon>
        <taxon>Pseudomonadati</taxon>
        <taxon>Pseudomonadota</taxon>
        <taxon>Gammaproteobacteria</taxon>
        <taxon>Enterobacterales</taxon>
        <taxon>Enterobacteriaceae</taxon>
        <taxon>Klebsiella/Raoultella group</taxon>
        <taxon>Klebsiella</taxon>
        <taxon>Klebsiella pneumoniae complex</taxon>
    </lineage>
</organism>